<organism evidence="7 8">
    <name type="scientific">Methylophaga nitratireducenticrescens</name>
    <dbReference type="NCBI Taxonomy" id="754476"/>
    <lineage>
        <taxon>Bacteria</taxon>
        <taxon>Pseudomonadati</taxon>
        <taxon>Pseudomonadota</taxon>
        <taxon>Gammaproteobacteria</taxon>
        <taxon>Thiotrichales</taxon>
        <taxon>Piscirickettsiaceae</taxon>
        <taxon>Methylophaga</taxon>
    </lineage>
</organism>
<dbReference type="AlphaFoldDB" id="I1XJD9"/>
<dbReference type="CDD" id="cd24032">
    <property type="entry name" value="ASKHA_NBD_TsaB"/>
    <property type="match status" value="1"/>
</dbReference>
<evidence type="ECO:0000256" key="3">
    <source>
        <dbReference type="ARBA" id="ARBA00019012"/>
    </source>
</evidence>
<dbReference type="InterPro" id="IPR022496">
    <property type="entry name" value="T6A_TsaB"/>
</dbReference>
<evidence type="ECO:0000256" key="6">
    <source>
        <dbReference type="ARBA" id="ARBA00032446"/>
    </source>
</evidence>
<evidence type="ECO:0000256" key="5">
    <source>
        <dbReference type="ARBA" id="ARBA00022694"/>
    </source>
</evidence>
<gene>
    <name evidence="7" type="ordered locus">Q7A_1686</name>
</gene>
<dbReference type="NCBIfam" id="TIGR03725">
    <property type="entry name" value="T6A_YeaZ"/>
    <property type="match status" value="1"/>
</dbReference>
<dbReference type="FunFam" id="3.30.420.40:FF:000097">
    <property type="entry name" value="tRNA threonylcarbamoyladenosine biosynthesis protein TsaB"/>
    <property type="match status" value="1"/>
</dbReference>
<dbReference type="KEGG" id="mej:Q7A_1686"/>
<dbReference type="Proteomes" id="UP000009144">
    <property type="component" value="Chromosome"/>
</dbReference>
<accession>I1XJD9</accession>
<dbReference type="EMBL" id="CP003390">
    <property type="protein sequence ID" value="AFI84508.1"/>
    <property type="molecule type" value="Genomic_DNA"/>
</dbReference>
<dbReference type="GO" id="GO:0008233">
    <property type="term" value="F:peptidase activity"/>
    <property type="evidence" value="ECO:0007669"/>
    <property type="project" value="UniProtKB-KW"/>
</dbReference>
<dbReference type="InterPro" id="IPR000905">
    <property type="entry name" value="Gcp-like_dom"/>
</dbReference>
<dbReference type="GO" id="GO:0002949">
    <property type="term" value="P:tRNA threonylcarbamoyladenosine modification"/>
    <property type="evidence" value="ECO:0007669"/>
    <property type="project" value="InterPro"/>
</dbReference>
<dbReference type="GO" id="GO:0005829">
    <property type="term" value="C:cytosol"/>
    <property type="evidence" value="ECO:0007669"/>
    <property type="project" value="TreeGrafter"/>
</dbReference>
<keyword evidence="5" id="KW-0819">tRNA processing</keyword>
<dbReference type="PANTHER" id="PTHR11735">
    <property type="entry name" value="TRNA N6-ADENOSINE THREONYLCARBAMOYLTRANSFERASE"/>
    <property type="match status" value="1"/>
</dbReference>
<dbReference type="eggNOG" id="COG1214">
    <property type="taxonomic scope" value="Bacteria"/>
</dbReference>
<reference evidence="7 8" key="1">
    <citation type="journal article" date="2012" name="J. Bacteriol.">
        <title>Complete genome sequences of Methylophaga sp. strain JAM1 and Methylophaga sp. strain JAM7.</title>
        <authorList>
            <person name="Villeneuve C."/>
            <person name="Martineau C."/>
            <person name="Mauffrey F."/>
            <person name="Villemur R."/>
        </authorList>
    </citation>
    <scope>NUCLEOTIDE SEQUENCE [LARGE SCALE GENOMIC DNA]</scope>
    <source>
        <strain evidence="7 8">JAM1</strain>
    </source>
</reference>
<evidence type="ECO:0000313" key="7">
    <source>
        <dbReference type="EMBL" id="AFI84508.1"/>
    </source>
</evidence>
<dbReference type="HOGENOM" id="CLU_064886_2_0_6"/>
<reference evidence="7 8" key="2">
    <citation type="journal article" date="2013" name="Int. J. Syst. Evol. Microbiol.">
        <title>Methylophaga nitratireducenticrescens sp. nov. and Methylophaga frappieri sp. nov., isolated from the biofilm of the methanol-fed denitrification system treating the seawater at the Montreal Biodome.</title>
        <authorList>
            <person name="Villeneuve C."/>
            <person name="Martineau C."/>
            <person name="Mauffrey F."/>
            <person name="Villemur R."/>
        </authorList>
    </citation>
    <scope>NUCLEOTIDE SEQUENCE [LARGE SCALE GENOMIC DNA]</scope>
    <source>
        <strain evidence="7 8">JAM1</strain>
    </source>
</reference>
<dbReference type="Pfam" id="PF00814">
    <property type="entry name" value="TsaD"/>
    <property type="match status" value="1"/>
</dbReference>
<name>I1XJD9_METNJ</name>
<evidence type="ECO:0000256" key="1">
    <source>
        <dbReference type="ARBA" id="ARBA00004496"/>
    </source>
</evidence>
<comment type="subcellular location">
    <subcellularLocation>
        <location evidence="1">Cytoplasm</location>
    </subcellularLocation>
</comment>
<dbReference type="Gene3D" id="3.30.420.40">
    <property type="match status" value="2"/>
</dbReference>
<dbReference type="RefSeq" id="WP_014706881.1">
    <property type="nucleotide sequence ID" value="NC_017857.3"/>
</dbReference>
<dbReference type="STRING" id="754476.Q7A_1686"/>
<evidence type="ECO:0000256" key="4">
    <source>
        <dbReference type="ARBA" id="ARBA00022490"/>
    </source>
</evidence>
<dbReference type="SUPFAM" id="SSF53067">
    <property type="entry name" value="Actin-like ATPase domain"/>
    <property type="match status" value="2"/>
</dbReference>
<evidence type="ECO:0000256" key="2">
    <source>
        <dbReference type="ARBA" id="ARBA00010493"/>
    </source>
</evidence>
<dbReference type="InterPro" id="IPR043129">
    <property type="entry name" value="ATPase_NBD"/>
</dbReference>
<keyword evidence="8" id="KW-1185">Reference proteome</keyword>
<evidence type="ECO:0000313" key="8">
    <source>
        <dbReference type="Proteomes" id="UP000009144"/>
    </source>
</evidence>
<dbReference type="PANTHER" id="PTHR11735:SF11">
    <property type="entry name" value="TRNA THREONYLCARBAMOYLADENOSINE BIOSYNTHESIS PROTEIN TSAB"/>
    <property type="match status" value="1"/>
</dbReference>
<keyword evidence="4" id="KW-0963">Cytoplasm</keyword>
<protein>
    <recommendedName>
        <fullName evidence="3">tRNA threonylcarbamoyladenosine biosynthesis protein TsaB</fullName>
    </recommendedName>
    <alternativeName>
        <fullName evidence="6">t(6)A37 threonylcarbamoyladenosine biosynthesis protein TsaB</fullName>
    </alternativeName>
</protein>
<sequence length="228" mass="24630">MNLLALDTSTESCSAAITINGVLYQQQQMTQRGHSTLILGMLDQLFKQADASIADIEALAFGRGPGSFTGVRIGVGAAQGIAFARELPVIPVSTLAAVAQAAFDAFGQQNIAVAMDARMDEIYAACFQVKDGFVTLIDDEKVCTAKQFFPANSENWFGAGNGWQVYAEMLQANFSEQLIDQQADIYPVAATILKLAEQFYLRGEFVSADKALPVYLRNNVAKKKAQQG</sequence>
<dbReference type="PATRIC" id="fig|754476.3.peg.1665"/>
<proteinExistence type="inferred from homology"/>
<dbReference type="OrthoDB" id="9809995at2"/>
<comment type="similarity">
    <text evidence="2">Belongs to the KAE1 / TsaD family. TsaB subfamily.</text>
</comment>
<dbReference type="GO" id="GO:0006508">
    <property type="term" value="P:proteolysis"/>
    <property type="evidence" value="ECO:0007669"/>
    <property type="project" value="UniProtKB-KW"/>
</dbReference>